<gene>
    <name evidence="1" type="ORF">RND61_28635</name>
</gene>
<dbReference type="EMBL" id="JAWCTQ010000053">
    <property type="protein sequence ID" value="MDT9686007.1"/>
    <property type="molecule type" value="Genomic_DNA"/>
</dbReference>
<dbReference type="RefSeq" id="WP_315881042.1">
    <property type="nucleotide sequence ID" value="NZ_JAWCTQ010000053.1"/>
</dbReference>
<reference evidence="1 2" key="1">
    <citation type="submission" date="2023-09" db="EMBL/GenBank/DDBJ databases">
        <title>Streptomyces sp. nov.: A antagonism against Alternaria gaisen Producing Streptochlin, Isolated from Tamarix root soil.</title>
        <authorList>
            <person name="Chen Y."/>
        </authorList>
    </citation>
    <scope>NUCLEOTIDE SEQUENCE [LARGE SCALE GENOMIC DNA]</scope>
    <source>
        <strain evidence="1 2">TRM76323</strain>
    </source>
</reference>
<keyword evidence="2" id="KW-1185">Reference proteome</keyword>
<accession>A0ABU3QTE3</accession>
<name>A0ABU3QTE3_9ACTN</name>
<proteinExistence type="predicted"/>
<dbReference type="Proteomes" id="UP001250181">
    <property type="component" value="Unassembled WGS sequence"/>
</dbReference>
<evidence type="ECO:0000313" key="1">
    <source>
        <dbReference type="EMBL" id="MDT9686007.1"/>
    </source>
</evidence>
<protein>
    <submittedName>
        <fullName evidence="1">Uncharacterized protein</fullName>
    </submittedName>
</protein>
<comment type="caution">
    <text evidence="1">The sequence shown here is derived from an EMBL/GenBank/DDBJ whole genome shotgun (WGS) entry which is preliminary data.</text>
</comment>
<sequence length="49" mass="5038">MSITLSYKSAGSPLVNGTPNLATHRSKKVVTAVSPAMAHLNCVPTAPSM</sequence>
<organism evidence="1 2">
    <name type="scientific">Streptomyces tamarix</name>
    <dbReference type="NCBI Taxonomy" id="3078565"/>
    <lineage>
        <taxon>Bacteria</taxon>
        <taxon>Bacillati</taxon>
        <taxon>Actinomycetota</taxon>
        <taxon>Actinomycetes</taxon>
        <taxon>Kitasatosporales</taxon>
        <taxon>Streptomycetaceae</taxon>
        <taxon>Streptomyces</taxon>
    </lineage>
</organism>
<evidence type="ECO:0000313" key="2">
    <source>
        <dbReference type="Proteomes" id="UP001250181"/>
    </source>
</evidence>